<dbReference type="Gene3D" id="3.40.190.10">
    <property type="entry name" value="Periplasmic binding protein-like II"/>
    <property type="match status" value="2"/>
</dbReference>
<accession>A0A7W9ME10</accession>
<protein>
    <submittedName>
        <fullName evidence="6">DNA-binding transcriptional LysR family regulator</fullName>
    </submittedName>
</protein>
<dbReference type="Pfam" id="PF03466">
    <property type="entry name" value="LysR_substrate"/>
    <property type="match status" value="1"/>
</dbReference>
<dbReference type="AlphaFoldDB" id="A0A7W9ME10"/>
<evidence type="ECO:0000313" key="6">
    <source>
        <dbReference type="EMBL" id="MBB5817360.1"/>
    </source>
</evidence>
<evidence type="ECO:0000256" key="1">
    <source>
        <dbReference type="ARBA" id="ARBA00009437"/>
    </source>
</evidence>
<dbReference type="FunFam" id="1.10.10.10:FF:000001">
    <property type="entry name" value="LysR family transcriptional regulator"/>
    <property type="match status" value="1"/>
</dbReference>
<evidence type="ECO:0000313" key="7">
    <source>
        <dbReference type="Proteomes" id="UP000540685"/>
    </source>
</evidence>
<evidence type="ECO:0000256" key="2">
    <source>
        <dbReference type="ARBA" id="ARBA00023015"/>
    </source>
</evidence>
<sequence>MDAELRHLRALVAVVDHGTFTDAAIELKLSQASVSRSVAALENVLGVRLLDRSSRHVALTPAGERALAHARRAIADVSLFRRAAVGAGGELRVGYAWSALGRHTTDLQRRWAAEHPQLPLVLVQSNTPTAGLNEGTCELAVVRRSLADVRFATALIGTEARYAVVAADDRLARRRSVRLADFAARTVAVDSQTGTTTPDLWPADAAPAATRATHGVDEWLTLIAAGQAVGMTAEATVAQHPRPGVVYRRVRDAPPVSVWLAWWRNDPPARSEAFLRLARRAYQTA</sequence>
<evidence type="ECO:0000256" key="4">
    <source>
        <dbReference type="ARBA" id="ARBA00023163"/>
    </source>
</evidence>
<reference evidence="6 7" key="1">
    <citation type="submission" date="2020-08" db="EMBL/GenBank/DDBJ databases">
        <title>Sequencing the genomes of 1000 actinobacteria strains.</title>
        <authorList>
            <person name="Klenk H.-P."/>
        </authorList>
    </citation>
    <scope>NUCLEOTIDE SEQUENCE [LARGE SCALE GENOMIC DNA]</scope>
    <source>
        <strain evidence="6 7">DSM 46887</strain>
    </source>
</reference>
<dbReference type="PANTHER" id="PTHR30346">
    <property type="entry name" value="TRANSCRIPTIONAL DUAL REGULATOR HCAR-RELATED"/>
    <property type="match status" value="1"/>
</dbReference>
<dbReference type="Proteomes" id="UP000540685">
    <property type="component" value="Unassembled WGS sequence"/>
</dbReference>
<evidence type="ECO:0000256" key="3">
    <source>
        <dbReference type="ARBA" id="ARBA00023125"/>
    </source>
</evidence>
<dbReference type="InterPro" id="IPR036388">
    <property type="entry name" value="WH-like_DNA-bd_sf"/>
</dbReference>
<gene>
    <name evidence="6" type="ORF">F4562_000422</name>
</gene>
<feature type="domain" description="HTH lysR-type" evidence="5">
    <location>
        <begin position="1"/>
        <end position="60"/>
    </location>
</feature>
<evidence type="ECO:0000259" key="5">
    <source>
        <dbReference type="PROSITE" id="PS50931"/>
    </source>
</evidence>
<dbReference type="GO" id="GO:0003677">
    <property type="term" value="F:DNA binding"/>
    <property type="evidence" value="ECO:0007669"/>
    <property type="project" value="UniProtKB-KW"/>
</dbReference>
<dbReference type="SUPFAM" id="SSF46785">
    <property type="entry name" value="Winged helix' DNA-binding domain"/>
    <property type="match status" value="1"/>
</dbReference>
<dbReference type="Pfam" id="PF00126">
    <property type="entry name" value="HTH_1"/>
    <property type="match status" value="1"/>
</dbReference>
<dbReference type="InterPro" id="IPR005119">
    <property type="entry name" value="LysR_subst-bd"/>
</dbReference>
<organism evidence="6 7">
    <name type="scientific">Streptosporangium becharense</name>
    <dbReference type="NCBI Taxonomy" id="1816182"/>
    <lineage>
        <taxon>Bacteria</taxon>
        <taxon>Bacillati</taxon>
        <taxon>Actinomycetota</taxon>
        <taxon>Actinomycetes</taxon>
        <taxon>Streptosporangiales</taxon>
        <taxon>Streptosporangiaceae</taxon>
        <taxon>Streptosporangium</taxon>
    </lineage>
</organism>
<proteinExistence type="inferred from homology"/>
<dbReference type="SUPFAM" id="SSF53850">
    <property type="entry name" value="Periplasmic binding protein-like II"/>
    <property type="match status" value="1"/>
</dbReference>
<keyword evidence="2" id="KW-0805">Transcription regulation</keyword>
<dbReference type="PANTHER" id="PTHR30346:SF28">
    <property type="entry name" value="HTH-TYPE TRANSCRIPTIONAL REGULATOR CYNR"/>
    <property type="match status" value="1"/>
</dbReference>
<keyword evidence="3 6" id="KW-0238">DNA-binding</keyword>
<dbReference type="InterPro" id="IPR036390">
    <property type="entry name" value="WH_DNA-bd_sf"/>
</dbReference>
<dbReference type="EMBL" id="JACHMP010000001">
    <property type="protein sequence ID" value="MBB5817360.1"/>
    <property type="molecule type" value="Genomic_DNA"/>
</dbReference>
<comment type="similarity">
    <text evidence="1">Belongs to the LysR transcriptional regulatory family.</text>
</comment>
<dbReference type="RefSeq" id="WP_184540524.1">
    <property type="nucleotide sequence ID" value="NZ_JACHMP010000001.1"/>
</dbReference>
<keyword evidence="4" id="KW-0804">Transcription</keyword>
<dbReference type="PRINTS" id="PR00039">
    <property type="entry name" value="HTHLYSR"/>
</dbReference>
<name>A0A7W9ME10_9ACTN</name>
<comment type="caution">
    <text evidence="6">The sequence shown here is derived from an EMBL/GenBank/DDBJ whole genome shotgun (WGS) entry which is preliminary data.</text>
</comment>
<keyword evidence="7" id="KW-1185">Reference proteome</keyword>
<dbReference type="GO" id="GO:0003700">
    <property type="term" value="F:DNA-binding transcription factor activity"/>
    <property type="evidence" value="ECO:0007669"/>
    <property type="project" value="InterPro"/>
</dbReference>
<dbReference type="PROSITE" id="PS50931">
    <property type="entry name" value="HTH_LYSR"/>
    <property type="match status" value="1"/>
</dbReference>
<dbReference type="GO" id="GO:0032993">
    <property type="term" value="C:protein-DNA complex"/>
    <property type="evidence" value="ECO:0007669"/>
    <property type="project" value="TreeGrafter"/>
</dbReference>
<dbReference type="InterPro" id="IPR000847">
    <property type="entry name" value="LysR_HTH_N"/>
</dbReference>
<dbReference type="Gene3D" id="1.10.10.10">
    <property type="entry name" value="Winged helix-like DNA-binding domain superfamily/Winged helix DNA-binding domain"/>
    <property type="match status" value="1"/>
</dbReference>